<dbReference type="PROSITE" id="PS50181">
    <property type="entry name" value="FBOX"/>
    <property type="match status" value="1"/>
</dbReference>
<dbReference type="Gene3D" id="1.20.1280.50">
    <property type="match status" value="1"/>
</dbReference>
<dbReference type="InterPro" id="IPR001810">
    <property type="entry name" value="F-box_dom"/>
</dbReference>
<dbReference type="Pfam" id="PF12937">
    <property type="entry name" value="F-box-like"/>
    <property type="match status" value="1"/>
</dbReference>
<dbReference type="RefSeq" id="XP_005742384.1">
    <property type="nucleotide sequence ID" value="XM_005742327.2"/>
</dbReference>
<organism evidence="3 4">
    <name type="scientific">Pundamilia nyererei</name>
    <dbReference type="NCBI Taxonomy" id="303518"/>
    <lineage>
        <taxon>Eukaryota</taxon>
        <taxon>Metazoa</taxon>
        <taxon>Chordata</taxon>
        <taxon>Craniata</taxon>
        <taxon>Vertebrata</taxon>
        <taxon>Euteleostomi</taxon>
        <taxon>Actinopterygii</taxon>
        <taxon>Neopterygii</taxon>
        <taxon>Teleostei</taxon>
        <taxon>Neoteleostei</taxon>
        <taxon>Acanthomorphata</taxon>
        <taxon>Ovalentaria</taxon>
        <taxon>Cichlomorphae</taxon>
        <taxon>Cichliformes</taxon>
        <taxon>Cichlidae</taxon>
        <taxon>African cichlids</taxon>
        <taxon>Pseudocrenilabrinae</taxon>
        <taxon>Haplochromini</taxon>
        <taxon>Pundamilia</taxon>
    </lineage>
</organism>
<dbReference type="GO" id="GO:0019005">
    <property type="term" value="C:SCF ubiquitin ligase complex"/>
    <property type="evidence" value="ECO:0007669"/>
    <property type="project" value="TreeGrafter"/>
</dbReference>
<feature type="region of interest" description="Disordered" evidence="1">
    <location>
        <begin position="1"/>
        <end position="77"/>
    </location>
</feature>
<feature type="compositionally biased region" description="Basic residues" evidence="1">
    <location>
        <begin position="32"/>
        <end position="47"/>
    </location>
</feature>
<reference evidence="4" key="1">
    <citation type="submission" date="2025-08" db="UniProtKB">
        <authorList>
            <consortium name="RefSeq"/>
        </authorList>
    </citation>
    <scope>IDENTIFICATION</scope>
</reference>
<dbReference type="Proteomes" id="UP000695023">
    <property type="component" value="Unplaced"/>
</dbReference>
<feature type="domain" description="F-box" evidence="2">
    <location>
        <begin position="85"/>
        <end position="131"/>
    </location>
</feature>
<gene>
    <name evidence="4" type="primary">LOC102214158</name>
</gene>
<keyword evidence="3" id="KW-1185">Reference proteome</keyword>
<dbReference type="SUPFAM" id="SSF81383">
    <property type="entry name" value="F-box domain"/>
    <property type="match status" value="1"/>
</dbReference>
<dbReference type="CDD" id="cd22093">
    <property type="entry name" value="F-box_FBXO15"/>
    <property type="match status" value="1"/>
</dbReference>
<protein>
    <submittedName>
        <fullName evidence="4">F-box only protein 15-like isoform X1</fullName>
    </submittedName>
</protein>
<dbReference type="GeneID" id="102214158"/>
<accession>A0A9Y3RM12</accession>
<evidence type="ECO:0000256" key="1">
    <source>
        <dbReference type="SAM" id="MobiDB-lite"/>
    </source>
</evidence>
<dbReference type="PANTHER" id="PTHR46731:SF1">
    <property type="entry name" value="F-BOX ONLY PROTEIN 15"/>
    <property type="match status" value="1"/>
</dbReference>
<feature type="compositionally biased region" description="Polar residues" evidence="1">
    <location>
        <begin position="9"/>
        <end position="20"/>
    </location>
</feature>
<dbReference type="AlphaFoldDB" id="A0A9Y3RM12"/>
<evidence type="ECO:0000313" key="3">
    <source>
        <dbReference type="Proteomes" id="UP000695023"/>
    </source>
</evidence>
<evidence type="ECO:0000259" key="2">
    <source>
        <dbReference type="PROSITE" id="PS50181"/>
    </source>
</evidence>
<proteinExistence type="predicted"/>
<sequence>MAEKESEISRSFPQTQNKWNQPVLERLQQGRGKGRPGPRRPSRRQTGGRRWPTSESPNQRQCGGNEPRRCREAPTDNKKAEIPKVNLVERMPSEILHKILSYLDVSSLFCISHVSKLFYQLTNDDVLWYRIYMSEFGWKPKAAGNVAVKMEPAEDQSTSCWKWMYFRMITGREMNKWRGELRDIGPFTGLPQQTEWVLRNLNVSWELMLHTHWGQVVVLEQTRGHYFESSMIVHWSGGRLPSYQDINSIQLYVVRKEKLAWRSLILNLDMRTHPYELTGKDGQIRLACLSPGVVIGFWRGRGNIAFIMINLHFHKLVEKILLGSPVCPYSEPLDPPPVDDRDPKFGLHGYTLHFVLHNTRTQIMSGHFCQLSCSTIQQGLAEMKVISRTNVSQHRSLSGSIRVPWKWEKLEGSVENCCVMTLTLLDEFQKPFWCVSTPVTISVVKKSQSLGYSGTNFLMVYRSSEGQVKMKLVRLKEQQQFFLVSLTLYVSILKVNAHFSTKYKS</sequence>
<dbReference type="InterPro" id="IPR036047">
    <property type="entry name" value="F-box-like_dom_sf"/>
</dbReference>
<feature type="compositionally biased region" description="Polar residues" evidence="1">
    <location>
        <begin position="53"/>
        <end position="62"/>
    </location>
</feature>
<feature type="compositionally biased region" description="Basic and acidic residues" evidence="1">
    <location>
        <begin position="66"/>
        <end position="77"/>
    </location>
</feature>
<dbReference type="SMART" id="SM00256">
    <property type="entry name" value="FBOX"/>
    <property type="match status" value="1"/>
</dbReference>
<evidence type="ECO:0000313" key="4">
    <source>
        <dbReference type="RefSeq" id="XP_005742384.1"/>
    </source>
</evidence>
<dbReference type="PANTHER" id="PTHR46731">
    <property type="entry name" value="F-BOX ONLY PROTEIN 15"/>
    <property type="match status" value="1"/>
</dbReference>
<name>A0A9Y3RM12_9CICH</name>